<reference evidence="2 3" key="1">
    <citation type="submission" date="2018-06" db="EMBL/GenBank/DDBJ databases">
        <title>The Genome of Cuscuta australis (Dodder) Provides Insight into the Evolution of Plant Parasitism.</title>
        <authorList>
            <person name="Liu H."/>
        </authorList>
    </citation>
    <scope>NUCLEOTIDE SEQUENCE [LARGE SCALE GENOMIC DNA]</scope>
    <source>
        <strain evidence="3">cv. Yunnan</strain>
        <tissue evidence="2">Vines</tissue>
    </source>
</reference>
<feature type="region of interest" description="Disordered" evidence="1">
    <location>
        <begin position="385"/>
        <end position="405"/>
    </location>
</feature>
<feature type="region of interest" description="Disordered" evidence="1">
    <location>
        <begin position="34"/>
        <end position="89"/>
    </location>
</feature>
<accession>A0A328E871</accession>
<dbReference type="Proteomes" id="UP000249390">
    <property type="component" value="Unassembled WGS sequence"/>
</dbReference>
<dbReference type="EMBL" id="NQVE01000030">
    <property type="protein sequence ID" value="RAL52703.1"/>
    <property type="molecule type" value="Genomic_DNA"/>
</dbReference>
<evidence type="ECO:0000313" key="2">
    <source>
        <dbReference type="EMBL" id="RAL52703.1"/>
    </source>
</evidence>
<name>A0A328E871_9ASTE</name>
<feature type="region of interest" description="Disordered" evidence="1">
    <location>
        <begin position="441"/>
        <end position="492"/>
    </location>
</feature>
<feature type="compositionally biased region" description="Basic and acidic residues" evidence="1">
    <location>
        <begin position="385"/>
        <end position="394"/>
    </location>
</feature>
<dbReference type="Pfam" id="PF03004">
    <property type="entry name" value="Transposase_24"/>
    <property type="match status" value="1"/>
</dbReference>
<proteinExistence type="predicted"/>
<feature type="compositionally biased region" description="Polar residues" evidence="1">
    <location>
        <begin position="47"/>
        <end position="78"/>
    </location>
</feature>
<organism evidence="2 3">
    <name type="scientific">Cuscuta australis</name>
    <dbReference type="NCBI Taxonomy" id="267555"/>
    <lineage>
        <taxon>Eukaryota</taxon>
        <taxon>Viridiplantae</taxon>
        <taxon>Streptophyta</taxon>
        <taxon>Embryophyta</taxon>
        <taxon>Tracheophyta</taxon>
        <taxon>Spermatophyta</taxon>
        <taxon>Magnoliopsida</taxon>
        <taxon>eudicotyledons</taxon>
        <taxon>Gunneridae</taxon>
        <taxon>Pentapetalae</taxon>
        <taxon>asterids</taxon>
        <taxon>lamiids</taxon>
        <taxon>Solanales</taxon>
        <taxon>Convolvulaceae</taxon>
        <taxon>Cuscuteae</taxon>
        <taxon>Cuscuta</taxon>
        <taxon>Cuscuta subgen. Grammica</taxon>
        <taxon>Cuscuta sect. Cleistogrammica</taxon>
    </lineage>
</organism>
<evidence type="ECO:0000313" key="3">
    <source>
        <dbReference type="Proteomes" id="UP000249390"/>
    </source>
</evidence>
<dbReference type="AlphaFoldDB" id="A0A328E871"/>
<gene>
    <name evidence="2" type="ORF">DM860_007471</name>
</gene>
<comment type="caution">
    <text evidence="2">The sequence shown here is derived from an EMBL/GenBank/DDBJ whole genome shotgun (WGS) entry which is preliminary data.</text>
</comment>
<dbReference type="Gene3D" id="6.10.250.1080">
    <property type="match status" value="1"/>
</dbReference>
<keyword evidence="3" id="KW-1185">Reference proteome</keyword>
<dbReference type="InterPro" id="IPR004252">
    <property type="entry name" value="Probable_transposase_24"/>
</dbReference>
<evidence type="ECO:0000256" key="1">
    <source>
        <dbReference type="SAM" id="MobiDB-lite"/>
    </source>
</evidence>
<feature type="compositionally biased region" description="Acidic residues" evidence="1">
    <location>
        <begin position="471"/>
        <end position="486"/>
    </location>
</feature>
<sequence length="492" mass="56805">MTKKGHNRQASKHQQNANLNDEWYAALLEGDPVFRAAWDPPNGPPLVSQQLQEHASLSPLTEQSIQDSAGGSSSQPITDMQRPQPLENRVEDNRMIIVPGDFFSNQTVIQEVRRINKKLFNPEAVKFLGISNARDTYWEQLQHRFRWAPSHHTKVWKNYFHLVESSYRKKLNRIRRDIIQKSIPDFLPDKDYSRLIPFRPSNISEQNWKNLCTIWNSEEWQKKSKAGSANQKGKLLEGEVTTRRTLGTKTKSQILKELSIQLGRPCRLDELLQHMCTNPKTGQPYPTRHTRILEKYCEVMVTKFDEDREKWPVFDKDAWVQASGGVQKGDQWTGVPLEFSNPDAFTSAAMTSQVDSSEVEHLKAELEKKDAAWKGKIESLEKKLEKTKMAQREERKRHREVEEEMDDLRNKMRSFNASMSNVYRGLIKRGIIQESEGNTFLVASGSKSGSKKKTPRSSKTEQPSFEPFSNESEDSDNSLCSSDDDELDHRRR</sequence>
<protein>
    <submittedName>
        <fullName evidence="2">Uncharacterized protein</fullName>
    </submittedName>
</protein>